<accession>A0ABN1J384</accession>
<reference evidence="1 2" key="1">
    <citation type="journal article" date="2019" name="Int. J. Syst. Evol. Microbiol.">
        <title>The Global Catalogue of Microorganisms (GCM) 10K type strain sequencing project: providing services to taxonomists for standard genome sequencing and annotation.</title>
        <authorList>
            <consortium name="The Broad Institute Genomics Platform"/>
            <consortium name="The Broad Institute Genome Sequencing Center for Infectious Disease"/>
            <person name="Wu L."/>
            <person name="Ma J."/>
        </authorList>
    </citation>
    <scope>NUCLEOTIDE SEQUENCE [LARGE SCALE GENOMIC DNA]</scope>
    <source>
        <strain evidence="1 2">JCM 15974</strain>
    </source>
</reference>
<name>A0ABN1J384_9FLAO</name>
<protein>
    <submittedName>
        <fullName evidence="1">Anhydro-N-acetylmuramic acid kinase</fullName>
    </submittedName>
</protein>
<dbReference type="InterPro" id="IPR043129">
    <property type="entry name" value="ATPase_NBD"/>
</dbReference>
<dbReference type="Pfam" id="PF03702">
    <property type="entry name" value="AnmK"/>
    <property type="match status" value="1"/>
</dbReference>
<evidence type="ECO:0000313" key="2">
    <source>
        <dbReference type="Proteomes" id="UP001501758"/>
    </source>
</evidence>
<sequence>MPTTPSTYKVIGLMSGTSLDGLDIAYCHFTKNTKGWSFSIEKSSDVSYSPELKQKLKNSINLNPVELFAFHNEYGAWLGKQVKIFTERYDLDPDFIASHGHTVFHQPEIGITYQIGSGQHIANASGQKVICDFRTNDVALGGQGAPLVPIGDLLLFHEYDFCLNLGGIANISFELHQKRIAYDISPANMLLNYICGTIQLEYDDKGNLSRNGSLNEELLKSLNELDYYKRSYPKSLGFEWFQEKMLPIIKNTQDATENLLHTSIHHIAEQIANAVKQTNKQGSTLLITGGGAKNDFLIETLENKTHSFCKVITPTKAIIDFKEALIFAFMGVLRERNEANCLSSVTGAKTNSSSGVIYHPS</sequence>
<proteinExistence type="predicted"/>
<dbReference type="InterPro" id="IPR005338">
    <property type="entry name" value="Anhydro_N_Ac-Mur_kinase"/>
</dbReference>
<organism evidence="1 2">
    <name type="scientific">Aquimarina litoralis</name>
    <dbReference type="NCBI Taxonomy" id="584605"/>
    <lineage>
        <taxon>Bacteria</taxon>
        <taxon>Pseudomonadati</taxon>
        <taxon>Bacteroidota</taxon>
        <taxon>Flavobacteriia</taxon>
        <taxon>Flavobacteriales</taxon>
        <taxon>Flavobacteriaceae</taxon>
        <taxon>Aquimarina</taxon>
    </lineage>
</organism>
<gene>
    <name evidence="1" type="ORF">GCM10009430_35570</name>
</gene>
<keyword evidence="1" id="KW-0808">Transferase</keyword>
<comment type="caution">
    <text evidence="1">The sequence shown here is derived from an EMBL/GenBank/DDBJ whole genome shotgun (WGS) entry which is preliminary data.</text>
</comment>
<dbReference type="NCBIfam" id="NF007144">
    <property type="entry name" value="PRK09585.2-3"/>
    <property type="match status" value="1"/>
</dbReference>
<dbReference type="EMBL" id="BAAAGE010000003">
    <property type="protein sequence ID" value="GAA0727462.1"/>
    <property type="molecule type" value="Genomic_DNA"/>
</dbReference>
<dbReference type="GO" id="GO:0016301">
    <property type="term" value="F:kinase activity"/>
    <property type="evidence" value="ECO:0007669"/>
    <property type="project" value="UniProtKB-KW"/>
</dbReference>
<dbReference type="PANTHER" id="PTHR30605:SF0">
    <property type="entry name" value="ANHYDRO-N-ACETYLMURAMIC ACID KINASE"/>
    <property type="match status" value="1"/>
</dbReference>
<dbReference type="SUPFAM" id="SSF53067">
    <property type="entry name" value="Actin-like ATPase domain"/>
    <property type="match status" value="1"/>
</dbReference>
<dbReference type="Proteomes" id="UP001501758">
    <property type="component" value="Unassembled WGS sequence"/>
</dbReference>
<dbReference type="Gene3D" id="3.30.420.40">
    <property type="match status" value="2"/>
</dbReference>
<keyword evidence="2" id="KW-1185">Reference proteome</keyword>
<keyword evidence="1" id="KW-0418">Kinase</keyword>
<evidence type="ECO:0000313" key="1">
    <source>
        <dbReference type="EMBL" id="GAA0727462.1"/>
    </source>
</evidence>
<dbReference type="PANTHER" id="PTHR30605">
    <property type="entry name" value="ANHYDRO-N-ACETYLMURAMIC ACID KINASE"/>
    <property type="match status" value="1"/>
</dbReference>